<reference evidence="1 2" key="1">
    <citation type="submission" date="2021-06" db="EMBL/GenBank/DDBJ databases">
        <title>Caerostris extrusa draft genome.</title>
        <authorList>
            <person name="Kono N."/>
            <person name="Arakawa K."/>
        </authorList>
    </citation>
    <scope>NUCLEOTIDE SEQUENCE [LARGE SCALE GENOMIC DNA]</scope>
</reference>
<dbReference type="EMBL" id="BPLR01003803">
    <property type="protein sequence ID" value="GIX88891.1"/>
    <property type="molecule type" value="Genomic_DNA"/>
</dbReference>
<evidence type="ECO:0000313" key="2">
    <source>
        <dbReference type="Proteomes" id="UP001054945"/>
    </source>
</evidence>
<dbReference type="Proteomes" id="UP001054945">
    <property type="component" value="Unassembled WGS sequence"/>
</dbReference>
<name>A0AAV4NVU7_CAEEX</name>
<dbReference type="AlphaFoldDB" id="A0AAV4NVU7"/>
<comment type="caution">
    <text evidence="1">The sequence shown here is derived from an EMBL/GenBank/DDBJ whole genome shotgun (WGS) entry which is preliminary data.</text>
</comment>
<gene>
    <name evidence="1" type="ORF">CEXT_735771</name>
</gene>
<accession>A0AAV4NVU7</accession>
<protein>
    <submittedName>
        <fullName evidence="1">Uncharacterized protein</fullName>
    </submittedName>
</protein>
<organism evidence="1 2">
    <name type="scientific">Caerostris extrusa</name>
    <name type="common">Bark spider</name>
    <name type="synonym">Caerostris bankana</name>
    <dbReference type="NCBI Taxonomy" id="172846"/>
    <lineage>
        <taxon>Eukaryota</taxon>
        <taxon>Metazoa</taxon>
        <taxon>Ecdysozoa</taxon>
        <taxon>Arthropoda</taxon>
        <taxon>Chelicerata</taxon>
        <taxon>Arachnida</taxon>
        <taxon>Araneae</taxon>
        <taxon>Araneomorphae</taxon>
        <taxon>Entelegynae</taxon>
        <taxon>Araneoidea</taxon>
        <taxon>Araneidae</taxon>
        <taxon>Caerostris</taxon>
    </lineage>
</organism>
<proteinExistence type="predicted"/>
<sequence>MCGTPSAKLSAELRYWYETHNSRRKTFSTRTEPNAARPRALSDTCQTSVIFSFGESKEVNSMSFRSRSARGSLKSGSNVNINQLEKHAYHSQPHEIFLLKVFNQQPSTPGTISNPCWNTSTLAAFCGICGFWKPRPSSAMVVQVEPDVPQQSCRRHSPCDEIKEEDEEEMPMQKEILLVGMFTKIPEAEDGV</sequence>
<keyword evidence="2" id="KW-1185">Reference proteome</keyword>
<evidence type="ECO:0000313" key="1">
    <source>
        <dbReference type="EMBL" id="GIX88891.1"/>
    </source>
</evidence>